<organism evidence="1 2">
    <name type="scientific">Panicum virgatum</name>
    <name type="common">Blackwell switchgrass</name>
    <dbReference type="NCBI Taxonomy" id="38727"/>
    <lineage>
        <taxon>Eukaryota</taxon>
        <taxon>Viridiplantae</taxon>
        <taxon>Streptophyta</taxon>
        <taxon>Embryophyta</taxon>
        <taxon>Tracheophyta</taxon>
        <taxon>Spermatophyta</taxon>
        <taxon>Magnoliopsida</taxon>
        <taxon>Liliopsida</taxon>
        <taxon>Poales</taxon>
        <taxon>Poaceae</taxon>
        <taxon>PACMAD clade</taxon>
        <taxon>Panicoideae</taxon>
        <taxon>Panicodae</taxon>
        <taxon>Paniceae</taxon>
        <taxon>Panicinae</taxon>
        <taxon>Panicum</taxon>
        <taxon>Panicum sect. Hiantes</taxon>
    </lineage>
</organism>
<keyword evidence="2" id="KW-1185">Reference proteome</keyword>
<name>A0A8T0SWU0_PANVG</name>
<proteinExistence type="predicted"/>
<gene>
    <name evidence="1" type="ORF">PVAP13_4NG015100</name>
</gene>
<evidence type="ECO:0000313" key="1">
    <source>
        <dbReference type="EMBL" id="KAG2604022.1"/>
    </source>
</evidence>
<protein>
    <submittedName>
        <fullName evidence="1">Uncharacterized protein</fullName>
    </submittedName>
</protein>
<comment type="caution">
    <text evidence="1">The sequence shown here is derived from an EMBL/GenBank/DDBJ whole genome shotgun (WGS) entry which is preliminary data.</text>
</comment>
<dbReference type="AlphaFoldDB" id="A0A8T0SWU0"/>
<accession>A0A8T0SWU0</accession>
<evidence type="ECO:0000313" key="2">
    <source>
        <dbReference type="Proteomes" id="UP000823388"/>
    </source>
</evidence>
<reference evidence="1" key="1">
    <citation type="submission" date="2020-05" db="EMBL/GenBank/DDBJ databases">
        <title>WGS assembly of Panicum virgatum.</title>
        <authorList>
            <person name="Lovell J.T."/>
            <person name="Jenkins J."/>
            <person name="Shu S."/>
            <person name="Juenger T.E."/>
            <person name="Schmutz J."/>
        </authorList>
    </citation>
    <scope>NUCLEOTIDE SEQUENCE</scope>
    <source>
        <strain evidence="1">AP13</strain>
    </source>
</reference>
<dbReference type="Proteomes" id="UP000823388">
    <property type="component" value="Chromosome 4N"/>
</dbReference>
<sequence>MCVTRLVDNSTIARPTERSAMKVSSVSPLNRGDQITWMDIKQVFRRIWRCVQVWRAMFKQSMVREVDRWCSYLEALIATPLWR</sequence>
<dbReference type="EMBL" id="CM029044">
    <property type="protein sequence ID" value="KAG2604022.1"/>
    <property type="molecule type" value="Genomic_DNA"/>
</dbReference>